<keyword evidence="4" id="KW-1185">Reference proteome</keyword>
<dbReference type="SUPFAM" id="SSF51004">
    <property type="entry name" value="C-terminal (heme d1) domain of cytochrome cd1-nitrite reductase"/>
    <property type="match status" value="1"/>
</dbReference>
<dbReference type="AlphaFoldDB" id="A0A238W5B5"/>
<sequence>MDMTSNQVDILHNINGTTDGRIFEGSFTVYNNKLYAVSFSGGQNNNGTLVSFDPSNNTLTTLKHLTIENGKAFKSSPAFWDDSTLSVDNFTNQGINFKIYPNPTNASFIVNFEDYDKVMLYDYTGRKIKTYSKSTSYNTQNLKVGLYYVSLLKQGKIIGRQKIIISK</sequence>
<organism evidence="3 4">
    <name type="scientific">Lutibacter agarilyticus</name>
    <dbReference type="NCBI Taxonomy" id="1109740"/>
    <lineage>
        <taxon>Bacteria</taxon>
        <taxon>Pseudomonadati</taxon>
        <taxon>Bacteroidota</taxon>
        <taxon>Flavobacteriia</taxon>
        <taxon>Flavobacteriales</taxon>
        <taxon>Flavobacteriaceae</taxon>
        <taxon>Lutibacter</taxon>
    </lineage>
</organism>
<keyword evidence="1" id="KW-0732">Signal</keyword>
<dbReference type="Proteomes" id="UP000198384">
    <property type="component" value="Unassembled WGS sequence"/>
</dbReference>
<dbReference type="InterPro" id="IPR011048">
    <property type="entry name" value="Haem_d1_sf"/>
</dbReference>
<evidence type="ECO:0000259" key="2">
    <source>
        <dbReference type="Pfam" id="PF18962"/>
    </source>
</evidence>
<dbReference type="InterPro" id="IPR026444">
    <property type="entry name" value="Secre_tail"/>
</dbReference>
<dbReference type="EMBL" id="FZNT01000002">
    <property type="protein sequence ID" value="SNR41688.1"/>
    <property type="molecule type" value="Genomic_DNA"/>
</dbReference>
<proteinExistence type="predicted"/>
<dbReference type="Pfam" id="PF18962">
    <property type="entry name" value="Por_Secre_tail"/>
    <property type="match status" value="1"/>
</dbReference>
<evidence type="ECO:0000256" key="1">
    <source>
        <dbReference type="ARBA" id="ARBA00022729"/>
    </source>
</evidence>
<evidence type="ECO:0000313" key="3">
    <source>
        <dbReference type="EMBL" id="SNR41688.1"/>
    </source>
</evidence>
<dbReference type="NCBIfam" id="TIGR04183">
    <property type="entry name" value="Por_Secre_tail"/>
    <property type="match status" value="1"/>
</dbReference>
<gene>
    <name evidence="3" type="ORF">SAMN06265371_102439</name>
</gene>
<feature type="domain" description="Secretion system C-terminal sorting" evidence="2">
    <location>
        <begin position="99"/>
        <end position="165"/>
    </location>
</feature>
<accession>A0A238W5B5</accession>
<evidence type="ECO:0000313" key="4">
    <source>
        <dbReference type="Proteomes" id="UP000198384"/>
    </source>
</evidence>
<name>A0A238W5B5_9FLAO</name>
<dbReference type="OrthoDB" id="9757947at2"/>
<reference evidence="3 4" key="1">
    <citation type="submission" date="2017-06" db="EMBL/GenBank/DDBJ databases">
        <authorList>
            <person name="Kim H.J."/>
            <person name="Triplett B.A."/>
        </authorList>
    </citation>
    <scope>NUCLEOTIDE SEQUENCE [LARGE SCALE GENOMIC DNA]</scope>
    <source>
        <strain evidence="3 4">DSM 29150</strain>
    </source>
</reference>
<protein>
    <submittedName>
        <fullName evidence="3">Por secretion system C-terminal sorting domain-containing protein</fullName>
    </submittedName>
</protein>